<organism evidence="1 2">
    <name type="scientific">Naganishia adeliensis</name>
    <dbReference type="NCBI Taxonomy" id="92952"/>
    <lineage>
        <taxon>Eukaryota</taxon>
        <taxon>Fungi</taxon>
        <taxon>Dikarya</taxon>
        <taxon>Basidiomycota</taxon>
        <taxon>Agaricomycotina</taxon>
        <taxon>Tremellomycetes</taxon>
        <taxon>Filobasidiales</taxon>
        <taxon>Filobasidiaceae</taxon>
        <taxon>Naganishia</taxon>
    </lineage>
</organism>
<gene>
    <name evidence="1" type="ORF">QFC20_004457</name>
</gene>
<accession>A0ACC2W1S4</accession>
<proteinExistence type="predicted"/>
<evidence type="ECO:0000313" key="2">
    <source>
        <dbReference type="Proteomes" id="UP001230649"/>
    </source>
</evidence>
<protein>
    <submittedName>
        <fullName evidence="1">Uncharacterized protein</fullName>
    </submittedName>
</protein>
<dbReference type="Proteomes" id="UP001230649">
    <property type="component" value="Unassembled WGS sequence"/>
</dbReference>
<keyword evidence="2" id="KW-1185">Reference proteome</keyword>
<evidence type="ECO:0000313" key="1">
    <source>
        <dbReference type="EMBL" id="KAJ9105016.1"/>
    </source>
</evidence>
<reference evidence="1" key="1">
    <citation type="submission" date="2023-04" db="EMBL/GenBank/DDBJ databases">
        <title>Draft Genome sequencing of Naganishia species isolated from polar environments using Oxford Nanopore Technology.</title>
        <authorList>
            <person name="Leo P."/>
            <person name="Venkateswaran K."/>
        </authorList>
    </citation>
    <scope>NUCLEOTIDE SEQUENCE</scope>
    <source>
        <strain evidence="1">MNA-CCFEE 5262</strain>
    </source>
</reference>
<dbReference type="EMBL" id="JASBWS010000051">
    <property type="protein sequence ID" value="KAJ9105016.1"/>
    <property type="molecule type" value="Genomic_DNA"/>
</dbReference>
<comment type="caution">
    <text evidence="1">The sequence shown here is derived from an EMBL/GenBank/DDBJ whole genome shotgun (WGS) entry which is preliminary data.</text>
</comment>
<name>A0ACC2W1S4_9TREE</name>
<sequence length="523" mass="56288">MADLDLDIPETITSLSSLIESLSATATSTALLADATGFVNDTLSNTVPDLGGVGLENGLSAGNPVMRAQALPKHSRPSDWQRPTWLLGMLAYIASQIFGSTLSLKYLRSDWVAPLGSTSLVFNFIFAKILVGIEVTKEDVRGTALIVLGVLCILIFSSINHGLDAVITVERLSEMWSRGNWLAWFFFITFSTFFTYEITHLLALLLKSRESLSPTGEFDPSLPPATGGGRSRAASQNPGGQGLSRASGRGGGASGAQRWRGYWMGRSGWEFGWGVFGVYKGGFAHFAPIVTVILVAVTAILQIICLNKGLKTADSTLVVPLFYAGYTVLGFVNSLIFMNETDQYETWALVAIFLSIGVLVAGVVLLSLKKTDPEDAPGHTVSATNPANSMRLNPLQASANMRSMGASSSCRGNARWANSRSTSYQNDGDEENQVVWEVGSISDESDVEKDGKEPHGRGVGGVRDVYGERGGLLHRDDDEEGKPAADKVEGYETVRSPSVGSPDRRRKPGNDEDDPFGDFEEAR</sequence>